<dbReference type="SUPFAM" id="SSF49785">
    <property type="entry name" value="Galactose-binding domain-like"/>
    <property type="match status" value="1"/>
</dbReference>
<name>A0A392P9S3_9FABA</name>
<evidence type="ECO:0000313" key="4">
    <source>
        <dbReference type="EMBL" id="MCI08239.1"/>
    </source>
</evidence>
<dbReference type="InterPro" id="IPR008979">
    <property type="entry name" value="Galactose-bd-like_sf"/>
</dbReference>
<evidence type="ECO:0000256" key="2">
    <source>
        <dbReference type="ARBA" id="ARBA00023295"/>
    </source>
</evidence>
<evidence type="ECO:0000256" key="1">
    <source>
        <dbReference type="ARBA" id="ARBA00022801"/>
    </source>
</evidence>
<dbReference type="GO" id="GO:0004553">
    <property type="term" value="F:hydrolase activity, hydrolyzing O-glycosyl compounds"/>
    <property type="evidence" value="ECO:0007669"/>
    <property type="project" value="InterPro"/>
</dbReference>
<accession>A0A392P9S3</accession>
<dbReference type="Proteomes" id="UP000265520">
    <property type="component" value="Unassembled WGS sequence"/>
</dbReference>
<dbReference type="InterPro" id="IPR001944">
    <property type="entry name" value="Glycoside_Hdrlase_35"/>
</dbReference>
<reference evidence="4 5" key="1">
    <citation type="journal article" date="2018" name="Front. Plant Sci.">
        <title>Red Clover (Trifolium pratense) and Zigzag Clover (T. medium) - A Picture of Genomic Similarities and Differences.</title>
        <authorList>
            <person name="Dluhosova J."/>
            <person name="Istvanek J."/>
            <person name="Nedelnik J."/>
            <person name="Repkova J."/>
        </authorList>
    </citation>
    <scope>NUCLEOTIDE SEQUENCE [LARGE SCALE GENOMIC DNA]</scope>
    <source>
        <strain evidence="5">cv. 10/8</strain>
        <tissue evidence="4">Leaf</tissue>
    </source>
</reference>
<keyword evidence="1" id="KW-0378">Hydrolase</keyword>
<dbReference type="InterPro" id="IPR048913">
    <property type="entry name" value="BetaGal_gal-bd"/>
</dbReference>
<organism evidence="4 5">
    <name type="scientific">Trifolium medium</name>
    <dbReference type="NCBI Taxonomy" id="97028"/>
    <lineage>
        <taxon>Eukaryota</taxon>
        <taxon>Viridiplantae</taxon>
        <taxon>Streptophyta</taxon>
        <taxon>Embryophyta</taxon>
        <taxon>Tracheophyta</taxon>
        <taxon>Spermatophyta</taxon>
        <taxon>Magnoliopsida</taxon>
        <taxon>eudicotyledons</taxon>
        <taxon>Gunneridae</taxon>
        <taxon>Pentapetalae</taxon>
        <taxon>rosids</taxon>
        <taxon>fabids</taxon>
        <taxon>Fabales</taxon>
        <taxon>Fabaceae</taxon>
        <taxon>Papilionoideae</taxon>
        <taxon>50 kb inversion clade</taxon>
        <taxon>NPAAA clade</taxon>
        <taxon>Hologalegina</taxon>
        <taxon>IRL clade</taxon>
        <taxon>Trifolieae</taxon>
        <taxon>Trifolium</taxon>
    </lineage>
</organism>
<comment type="caution">
    <text evidence="4">The sequence shown here is derived from an EMBL/GenBank/DDBJ whole genome shotgun (WGS) entry which is preliminary data.</text>
</comment>
<dbReference type="EMBL" id="LXQA010068296">
    <property type="protein sequence ID" value="MCI08239.1"/>
    <property type="molecule type" value="Genomic_DNA"/>
</dbReference>
<protein>
    <submittedName>
        <fullName evidence="4">Beta-galactosidase 3-like</fullName>
    </submittedName>
</protein>
<dbReference type="Pfam" id="PF21467">
    <property type="entry name" value="BetaGal_gal-bd"/>
    <property type="match status" value="1"/>
</dbReference>
<proteinExistence type="predicted"/>
<keyword evidence="5" id="KW-1185">Reference proteome</keyword>
<evidence type="ECO:0000259" key="3">
    <source>
        <dbReference type="Pfam" id="PF21467"/>
    </source>
</evidence>
<dbReference type="GO" id="GO:0005975">
    <property type="term" value="P:carbohydrate metabolic process"/>
    <property type="evidence" value="ECO:0007669"/>
    <property type="project" value="InterPro"/>
</dbReference>
<dbReference type="AlphaFoldDB" id="A0A392P9S3"/>
<evidence type="ECO:0000313" key="5">
    <source>
        <dbReference type="Proteomes" id="UP000265520"/>
    </source>
</evidence>
<sequence length="116" mass="12709">VGAQTSVVKMLPVDSRFSWETYDEDLSSLDESSRITAVGLLEHLNVTRDTSDYLWYITSVDISSSESFIRGGHKPSINVQSAGHAVHVFVNGQFSGSAFGTRKQRSCTFSGPVNLH</sequence>
<keyword evidence="2" id="KW-0326">Glycosidase</keyword>
<feature type="domain" description="Beta-galactosidase galactose-binding" evidence="3">
    <location>
        <begin position="53"/>
        <end position="107"/>
    </location>
</feature>
<dbReference type="PANTHER" id="PTHR23421">
    <property type="entry name" value="BETA-GALACTOSIDASE RELATED"/>
    <property type="match status" value="1"/>
</dbReference>
<feature type="non-terminal residue" evidence="4">
    <location>
        <position position="116"/>
    </location>
</feature>
<feature type="non-terminal residue" evidence="4">
    <location>
        <position position="1"/>
    </location>
</feature>